<gene>
    <name evidence="4" type="ORF">M1O15_05740</name>
</gene>
<dbReference type="RefSeq" id="WP_248632117.1">
    <property type="nucleotide sequence ID" value="NZ_JALPTH010000004.1"/>
</dbReference>
<sequence>MGPLPTQRATGGELSLPPRPPLPGQSVARTSLPGNPLAPGAARRFVRAALADWTGLALPAAAAITDRAADDAVLLAAELVTNAVVHAGTNVELLFRLEDPDQGTPAALVLEVSDHHPTRALRQERSGDGECGGDPDEYGRGLQLVAALAECWGITYRPGMKTVWARLPLDGWDACPVPGGEPAIQRGLRAAELLAPAPRRALRDDEEWTGRGGLSFLAEASDLLAGQLDEDLVAALAGQLLVPRLADWCAFWLEDTGGAGGYGRDGGGTPRLARVWHADESALEALRSVLEKEPPRMAEPPIPGPVAVPWPAPGDLRADTGDGTALAYRLVVGGHGLGTLLIGRRGVSRIPDAVASLVEDFARRVALAIGAARRYARQVTISRVLQRGLLPSQVAQIPGVRSCVVYEPSDDGLAGGDFYDVFQAGPGARRWCFMLGDVQGSGPEAAVVTGLARPWLRLLAREDHADHEVGHVLDRLNRLLLDDATEAAETAASVVAEVAADPLAAEAAAQEEAPGATAVEPRPLPRFLSLLYGELVPLTPEDGGGARCTLACAGHPLPLLLHPDGTVTAAAVPQVLLGVVDDVGYESQTFHLAPGDTLLCVTDGVTERRSRGGRMFDDGDGLAAALADCAGLPAREIADRIRRAVHGFGEAPVSDDLALLVLQAEPAPGPTTAGTGTGTVGKTVTGAV</sequence>
<evidence type="ECO:0000256" key="2">
    <source>
        <dbReference type="SAM" id="MobiDB-lite"/>
    </source>
</evidence>
<name>A0ABT0I6G3_9ACTN</name>
<dbReference type="InterPro" id="IPR052016">
    <property type="entry name" value="Bact_Sigma-Reg"/>
</dbReference>
<dbReference type="Proteomes" id="UP001522868">
    <property type="component" value="Unassembled WGS sequence"/>
</dbReference>
<dbReference type="InterPro" id="IPR029016">
    <property type="entry name" value="GAF-like_dom_sf"/>
</dbReference>
<dbReference type="Gene3D" id="3.30.565.10">
    <property type="entry name" value="Histidine kinase-like ATPase, C-terminal domain"/>
    <property type="match status" value="1"/>
</dbReference>
<organism evidence="4 5">
    <name type="scientific">Streptomyces lichenis</name>
    <dbReference type="NCBI Taxonomy" id="2306967"/>
    <lineage>
        <taxon>Bacteria</taxon>
        <taxon>Bacillati</taxon>
        <taxon>Actinomycetota</taxon>
        <taxon>Actinomycetes</taxon>
        <taxon>Kitasatosporales</taxon>
        <taxon>Streptomycetaceae</taxon>
        <taxon>Streptomyces</taxon>
    </lineage>
</organism>
<dbReference type="InterPro" id="IPR001932">
    <property type="entry name" value="PPM-type_phosphatase-like_dom"/>
</dbReference>
<keyword evidence="5" id="KW-1185">Reference proteome</keyword>
<keyword evidence="1" id="KW-0378">Hydrolase</keyword>
<dbReference type="InterPro" id="IPR003594">
    <property type="entry name" value="HATPase_dom"/>
</dbReference>
<dbReference type="PANTHER" id="PTHR43156">
    <property type="entry name" value="STAGE II SPORULATION PROTEIN E-RELATED"/>
    <property type="match status" value="1"/>
</dbReference>
<evidence type="ECO:0000313" key="5">
    <source>
        <dbReference type="Proteomes" id="UP001522868"/>
    </source>
</evidence>
<dbReference type="SUPFAM" id="SSF55781">
    <property type="entry name" value="GAF domain-like"/>
    <property type="match status" value="1"/>
</dbReference>
<dbReference type="InterPro" id="IPR036457">
    <property type="entry name" value="PPM-type-like_dom_sf"/>
</dbReference>
<evidence type="ECO:0000313" key="4">
    <source>
        <dbReference type="EMBL" id="MCK8676903.1"/>
    </source>
</evidence>
<dbReference type="Pfam" id="PF13581">
    <property type="entry name" value="HATPase_c_2"/>
    <property type="match status" value="1"/>
</dbReference>
<comment type="caution">
    <text evidence="4">The sequence shown here is derived from an EMBL/GenBank/DDBJ whole genome shotgun (WGS) entry which is preliminary data.</text>
</comment>
<proteinExistence type="predicted"/>
<feature type="compositionally biased region" description="Low complexity" evidence="2">
    <location>
        <begin position="670"/>
        <end position="688"/>
    </location>
</feature>
<dbReference type="Pfam" id="PF07228">
    <property type="entry name" value="SpoIIE"/>
    <property type="match status" value="1"/>
</dbReference>
<dbReference type="PANTHER" id="PTHR43156:SF2">
    <property type="entry name" value="STAGE II SPORULATION PROTEIN E"/>
    <property type="match status" value="1"/>
</dbReference>
<accession>A0ABT0I6G3</accession>
<feature type="region of interest" description="Disordered" evidence="2">
    <location>
        <begin position="668"/>
        <end position="688"/>
    </location>
</feature>
<evidence type="ECO:0000259" key="3">
    <source>
        <dbReference type="SMART" id="SM00331"/>
    </source>
</evidence>
<feature type="domain" description="PPM-type phosphatase" evidence="3">
    <location>
        <begin position="400"/>
        <end position="664"/>
    </location>
</feature>
<dbReference type="EMBL" id="JALPTH010000004">
    <property type="protein sequence ID" value="MCK8676903.1"/>
    <property type="molecule type" value="Genomic_DNA"/>
</dbReference>
<dbReference type="CDD" id="cd16936">
    <property type="entry name" value="HATPase_RsbW-like"/>
    <property type="match status" value="1"/>
</dbReference>
<protein>
    <submittedName>
        <fullName evidence="4">SpoIIE family protein phosphatase</fullName>
    </submittedName>
</protein>
<feature type="region of interest" description="Disordered" evidence="2">
    <location>
        <begin position="1"/>
        <end position="35"/>
    </location>
</feature>
<dbReference type="SMART" id="SM00331">
    <property type="entry name" value="PP2C_SIG"/>
    <property type="match status" value="1"/>
</dbReference>
<dbReference type="Gene3D" id="3.30.450.40">
    <property type="match status" value="1"/>
</dbReference>
<dbReference type="InterPro" id="IPR036890">
    <property type="entry name" value="HATPase_C_sf"/>
</dbReference>
<evidence type="ECO:0000256" key="1">
    <source>
        <dbReference type="ARBA" id="ARBA00022801"/>
    </source>
</evidence>
<reference evidence="4 5" key="1">
    <citation type="submission" date="2022-04" db="EMBL/GenBank/DDBJ databases">
        <title>Streptomyces sp. nov. LCR6-01 isolated from Lichen of Dirinaria sp.</title>
        <authorList>
            <person name="Kanchanasin P."/>
            <person name="Tanasupawat S."/>
            <person name="Phongsopitanun W."/>
        </authorList>
    </citation>
    <scope>NUCLEOTIDE SEQUENCE [LARGE SCALE GENOMIC DNA]</scope>
    <source>
        <strain evidence="4 5">LCR6-01</strain>
    </source>
</reference>
<dbReference type="Gene3D" id="3.60.40.10">
    <property type="entry name" value="PPM-type phosphatase domain"/>
    <property type="match status" value="1"/>
</dbReference>